<dbReference type="InterPro" id="IPR029016">
    <property type="entry name" value="GAF-like_dom_sf"/>
</dbReference>
<evidence type="ECO:0000256" key="2">
    <source>
        <dbReference type="ARBA" id="ARBA00022777"/>
    </source>
</evidence>
<evidence type="ECO:0000256" key="4">
    <source>
        <dbReference type="ARBA" id="ARBA00023163"/>
    </source>
</evidence>
<dbReference type="PROSITE" id="PS50921">
    <property type="entry name" value="ANTAR"/>
    <property type="match status" value="1"/>
</dbReference>
<comment type="caution">
    <text evidence="6">The sequence shown here is derived from an EMBL/GenBank/DDBJ whole genome shotgun (WGS) entry which is preliminary data.</text>
</comment>
<keyword evidence="3" id="KW-0805">Transcription regulation</keyword>
<dbReference type="Pfam" id="PF03861">
    <property type="entry name" value="ANTAR"/>
    <property type="match status" value="1"/>
</dbReference>
<proteinExistence type="predicted"/>
<evidence type="ECO:0000259" key="5">
    <source>
        <dbReference type="PROSITE" id="PS50921"/>
    </source>
</evidence>
<dbReference type="InterPro" id="IPR005561">
    <property type="entry name" value="ANTAR"/>
</dbReference>
<gene>
    <name evidence="6" type="ORF">GCM10023226_05520</name>
</gene>
<dbReference type="InterPro" id="IPR011006">
    <property type="entry name" value="CheY-like_superfamily"/>
</dbReference>
<evidence type="ECO:0000256" key="1">
    <source>
        <dbReference type="ARBA" id="ARBA00022679"/>
    </source>
</evidence>
<evidence type="ECO:0000313" key="7">
    <source>
        <dbReference type="Proteomes" id="UP001500621"/>
    </source>
</evidence>
<feature type="domain" description="ANTAR" evidence="5">
    <location>
        <begin position="169"/>
        <end position="230"/>
    </location>
</feature>
<dbReference type="InterPro" id="IPR003018">
    <property type="entry name" value="GAF"/>
</dbReference>
<organism evidence="6 7">
    <name type="scientific">Nocardioides nanhaiensis</name>
    <dbReference type="NCBI Taxonomy" id="1476871"/>
    <lineage>
        <taxon>Bacteria</taxon>
        <taxon>Bacillati</taxon>
        <taxon>Actinomycetota</taxon>
        <taxon>Actinomycetes</taxon>
        <taxon>Propionibacteriales</taxon>
        <taxon>Nocardioidaceae</taxon>
        <taxon>Nocardioides</taxon>
    </lineage>
</organism>
<dbReference type="SMART" id="SM00065">
    <property type="entry name" value="GAF"/>
    <property type="match status" value="1"/>
</dbReference>
<dbReference type="EMBL" id="BAABIM010000001">
    <property type="protein sequence ID" value="GAA4671794.1"/>
    <property type="molecule type" value="Genomic_DNA"/>
</dbReference>
<dbReference type="InterPro" id="IPR012074">
    <property type="entry name" value="GAF_ANTAR"/>
</dbReference>
<dbReference type="SUPFAM" id="SSF52172">
    <property type="entry name" value="CheY-like"/>
    <property type="match status" value="1"/>
</dbReference>
<evidence type="ECO:0000256" key="3">
    <source>
        <dbReference type="ARBA" id="ARBA00023015"/>
    </source>
</evidence>
<dbReference type="Gene3D" id="3.30.450.40">
    <property type="match status" value="1"/>
</dbReference>
<protein>
    <submittedName>
        <fullName evidence="6">GAF and ANTAR domain-containing protein</fullName>
    </submittedName>
</protein>
<keyword evidence="2" id="KW-0418">Kinase</keyword>
<dbReference type="Proteomes" id="UP001500621">
    <property type="component" value="Unassembled WGS sequence"/>
</dbReference>
<dbReference type="PIRSF" id="PIRSF036625">
    <property type="entry name" value="GAF_ANTAR"/>
    <property type="match status" value="1"/>
</dbReference>
<reference evidence="7" key="1">
    <citation type="journal article" date="2019" name="Int. J. Syst. Evol. Microbiol.">
        <title>The Global Catalogue of Microorganisms (GCM) 10K type strain sequencing project: providing services to taxonomists for standard genome sequencing and annotation.</title>
        <authorList>
            <consortium name="The Broad Institute Genomics Platform"/>
            <consortium name="The Broad Institute Genome Sequencing Center for Infectious Disease"/>
            <person name="Wu L."/>
            <person name="Ma J."/>
        </authorList>
    </citation>
    <scope>NUCLEOTIDE SEQUENCE [LARGE SCALE GENOMIC DNA]</scope>
    <source>
        <strain evidence="7">JCM 18127</strain>
    </source>
</reference>
<keyword evidence="1" id="KW-0808">Transferase</keyword>
<dbReference type="RefSeq" id="WP_345262520.1">
    <property type="nucleotide sequence ID" value="NZ_BAABIM010000001.1"/>
</dbReference>
<dbReference type="Gene3D" id="1.10.10.10">
    <property type="entry name" value="Winged helix-like DNA-binding domain superfamily/Winged helix DNA-binding domain"/>
    <property type="match status" value="1"/>
</dbReference>
<sequence length="252" mass="26753">MNTTREREVIRAFVDLSHELTDDYDAVEMLTALTGHCADLLDVAAAGLLLADATGTLHLAAASSEGTGHLETFQLQRNQGPCLDCYRDNAAVTVPDLAAQTDRWPIFNRAALTAGFRSVHALPMRLGGRSIGTLGLFGASTGLLGPDDLELAQALAHVASVAILNARSAGDRAAVATQLQSALTSRIVLEQAKGVLAHTGDLEMGHSFEALRRYARDHGLKLSEVAEALVERRLPGELVLGHARTVGLLPHD</sequence>
<dbReference type="InterPro" id="IPR036388">
    <property type="entry name" value="WH-like_DNA-bd_sf"/>
</dbReference>
<accession>A0ABP8VUC1</accession>
<dbReference type="SMART" id="SM01012">
    <property type="entry name" value="ANTAR"/>
    <property type="match status" value="1"/>
</dbReference>
<dbReference type="Pfam" id="PF13185">
    <property type="entry name" value="GAF_2"/>
    <property type="match status" value="1"/>
</dbReference>
<evidence type="ECO:0000313" key="6">
    <source>
        <dbReference type="EMBL" id="GAA4671794.1"/>
    </source>
</evidence>
<dbReference type="SUPFAM" id="SSF55781">
    <property type="entry name" value="GAF domain-like"/>
    <property type="match status" value="1"/>
</dbReference>
<name>A0ABP8VUC1_9ACTN</name>
<keyword evidence="4" id="KW-0804">Transcription</keyword>
<keyword evidence="7" id="KW-1185">Reference proteome</keyword>